<dbReference type="EMBL" id="CP036339">
    <property type="protein sequence ID" value="QDT72456.1"/>
    <property type="molecule type" value="Genomic_DNA"/>
</dbReference>
<reference evidence="1 2" key="1">
    <citation type="submission" date="2019-02" db="EMBL/GenBank/DDBJ databases">
        <title>Deep-cultivation of Planctomycetes and their phenomic and genomic characterization uncovers novel biology.</title>
        <authorList>
            <person name="Wiegand S."/>
            <person name="Jogler M."/>
            <person name="Boedeker C."/>
            <person name="Pinto D."/>
            <person name="Vollmers J."/>
            <person name="Rivas-Marin E."/>
            <person name="Kohn T."/>
            <person name="Peeters S.H."/>
            <person name="Heuer A."/>
            <person name="Rast P."/>
            <person name="Oberbeckmann S."/>
            <person name="Bunk B."/>
            <person name="Jeske O."/>
            <person name="Meyerdierks A."/>
            <person name="Storesund J.E."/>
            <person name="Kallscheuer N."/>
            <person name="Luecker S."/>
            <person name="Lage O.M."/>
            <person name="Pohl T."/>
            <person name="Merkel B.J."/>
            <person name="Hornburger P."/>
            <person name="Mueller R.-W."/>
            <person name="Bruemmer F."/>
            <person name="Labrenz M."/>
            <person name="Spormann A.M."/>
            <person name="Op den Camp H."/>
            <person name="Overmann J."/>
            <person name="Amann R."/>
            <person name="Jetten M.S.M."/>
            <person name="Mascher T."/>
            <person name="Medema M.H."/>
            <person name="Devos D.P."/>
            <person name="Kaster A.-K."/>
            <person name="Ovreas L."/>
            <person name="Rohde M."/>
            <person name="Galperin M.Y."/>
            <person name="Jogler C."/>
        </authorList>
    </citation>
    <scope>NUCLEOTIDE SEQUENCE [LARGE SCALE GENOMIC DNA]</scope>
    <source>
        <strain evidence="1 2">I41</strain>
    </source>
</reference>
<sequence length="71" mass="7825">MALSKRILLQMLLDAGGVAKTYPFLSTGQMGQLQELLRDDLVVQISMPAGFDEVRITDNGREWLAGDECTP</sequence>
<proteinExistence type="predicted"/>
<name>A0A517TVR0_9BACT</name>
<evidence type="ECO:0000313" key="1">
    <source>
        <dbReference type="EMBL" id="QDT72456.1"/>
    </source>
</evidence>
<evidence type="ECO:0000313" key="2">
    <source>
        <dbReference type="Proteomes" id="UP000317909"/>
    </source>
</evidence>
<protein>
    <submittedName>
        <fullName evidence="1">Uncharacterized protein</fullName>
    </submittedName>
</protein>
<dbReference type="Proteomes" id="UP000317909">
    <property type="component" value="Chromosome"/>
</dbReference>
<dbReference type="KEGG" id="llh:I41_16340"/>
<dbReference type="AlphaFoldDB" id="A0A517TVR0"/>
<organism evidence="1 2">
    <name type="scientific">Lacipirellula limnantheis</name>
    <dbReference type="NCBI Taxonomy" id="2528024"/>
    <lineage>
        <taxon>Bacteria</taxon>
        <taxon>Pseudomonadati</taxon>
        <taxon>Planctomycetota</taxon>
        <taxon>Planctomycetia</taxon>
        <taxon>Pirellulales</taxon>
        <taxon>Lacipirellulaceae</taxon>
        <taxon>Lacipirellula</taxon>
    </lineage>
</organism>
<keyword evidence="2" id="KW-1185">Reference proteome</keyword>
<gene>
    <name evidence="1" type="ORF">I41_16340</name>
</gene>
<accession>A0A517TVR0</accession>
<dbReference type="RefSeq" id="WP_145432027.1">
    <property type="nucleotide sequence ID" value="NZ_CP036339.1"/>
</dbReference>